<name>A0A2W2B3M1_9BACT</name>
<feature type="signal peptide" evidence="1">
    <location>
        <begin position="1"/>
        <end position="22"/>
    </location>
</feature>
<comment type="caution">
    <text evidence="2">The sequence shown here is derived from an EMBL/GenBank/DDBJ whole genome shotgun (WGS) entry which is preliminary data.</text>
</comment>
<sequence length="387" mass="43595">MKNCLKLIPAIVMFLYSQQSVAQQTDETSLTENSDTTISNYSAFQRSLSLAGVLQTRYVASFTKNVDVNGKNFDTSTNGITNTFLVKRARVMLKANVNDHFSANVLVNLADFNGDPSNKVLENAYIKYSLNKHFNVQAGQFRPFFGIEDAIAVDIIRTLDFSNQYYAFAKNGWQSFQIGLSIFGTIDQKGRVRYFGGVYNGNNKNAATDNDNTKNFYGRLEVNAARDFTIAVNGSTGSLANSGTGSALGGDFTARIPLSKGFFLLLMGEYKNGTNFVTYNSVTPALNPELHNYRMQGFYFFPTLRYEYKHPRVRALELSCRYEYFDQDYINNSNPQQTFIPNLSLIFADNFYAALQMGVSIDLFKNQIPLTSTYNHNLGYLQLQIRI</sequence>
<dbReference type="InterPro" id="IPR010870">
    <property type="entry name" value="Porin_O/P"/>
</dbReference>
<dbReference type="AlphaFoldDB" id="A0A2W2B3M1"/>
<dbReference type="Proteomes" id="UP000248745">
    <property type="component" value="Unassembled WGS sequence"/>
</dbReference>
<protein>
    <submittedName>
        <fullName evidence="2">Porin</fullName>
    </submittedName>
</protein>
<dbReference type="EMBL" id="QKTW01000002">
    <property type="protein sequence ID" value="PZF74904.1"/>
    <property type="molecule type" value="Genomic_DNA"/>
</dbReference>
<dbReference type="Gene3D" id="2.40.160.10">
    <property type="entry name" value="Porin"/>
    <property type="match status" value="1"/>
</dbReference>
<dbReference type="Pfam" id="PF07396">
    <property type="entry name" value="Porin_O_P"/>
    <property type="match status" value="1"/>
</dbReference>
<reference evidence="2 3" key="1">
    <citation type="submission" date="2018-06" db="EMBL/GenBank/DDBJ databases">
        <title>Mucibacter soli gen. nov., sp. nov., a new member of the family Chitinophagaceae producing mucin.</title>
        <authorList>
            <person name="Kim M.-K."/>
            <person name="Park S."/>
            <person name="Kim T.-S."/>
            <person name="Joung Y."/>
            <person name="Han J.-H."/>
            <person name="Kim S.B."/>
        </authorList>
    </citation>
    <scope>NUCLEOTIDE SEQUENCE [LARGE SCALE GENOMIC DNA]</scope>
    <source>
        <strain evidence="2 3">R1-15</strain>
    </source>
</reference>
<keyword evidence="3" id="KW-1185">Reference proteome</keyword>
<evidence type="ECO:0000256" key="1">
    <source>
        <dbReference type="SAM" id="SignalP"/>
    </source>
</evidence>
<dbReference type="InterPro" id="IPR023614">
    <property type="entry name" value="Porin_dom_sf"/>
</dbReference>
<feature type="chain" id="PRO_5015908130" evidence="1">
    <location>
        <begin position="23"/>
        <end position="387"/>
    </location>
</feature>
<dbReference type="RefSeq" id="WP_110997110.1">
    <property type="nucleotide sequence ID" value="NZ_QKTW01000002.1"/>
</dbReference>
<evidence type="ECO:0000313" key="3">
    <source>
        <dbReference type="Proteomes" id="UP000248745"/>
    </source>
</evidence>
<proteinExistence type="predicted"/>
<gene>
    <name evidence="2" type="ORF">DN068_01530</name>
</gene>
<keyword evidence="1" id="KW-0732">Signal</keyword>
<dbReference type="OrthoDB" id="1412624at2"/>
<accession>A0A2W2B3M1</accession>
<organism evidence="2 3">
    <name type="scientific">Taibaiella soli</name>
    <dbReference type="NCBI Taxonomy" id="1649169"/>
    <lineage>
        <taxon>Bacteria</taxon>
        <taxon>Pseudomonadati</taxon>
        <taxon>Bacteroidota</taxon>
        <taxon>Chitinophagia</taxon>
        <taxon>Chitinophagales</taxon>
        <taxon>Chitinophagaceae</taxon>
        <taxon>Taibaiella</taxon>
    </lineage>
</organism>
<dbReference type="SUPFAM" id="SSF56935">
    <property type="entry name" value="Porins"/>
    <property type="match status" value="1"/>
</dbReference>
<evidence type="ECO:0000313" key="2">
    <source>
        <dbReference type="EMBL" id="PZF74904.1"/>
    </source>
</evidence>